<feature type="region of interest" description="Disordered" evidence="1">
    <location>
        <begin position="1"/>
        <end position="28"/>
    </location>
</feature>
<evidence type="ECO:0000256" key="1">
    <source>
        <dbReference type="SAM" id="MobiDB-lite"/>
    </source>
</evidence>
<reference evidence="2 3" key="1">
    <citation type="submission" date="2018-11" db="EMBL/GenBank/DDBJ databases">
        <authorList>
            <consortium name="Pathogen Informatics"/>
        </authorList>
    </citation>
    <scope>NUCLEOTIDE SEQUENCE [LARGE SCALE GENOMIC DNA]</scope>
</reference>
<organism evidence="2 3">
    <name type="scientific">Cylicostephanus goldi</name>
    <name type="common">Nematode worm</name>
    <dbReference type="NCBI Taxonomy" id="71465"/>
    <lineage>
        <taxon>Eukaryota</taxon>
        <taxon>Metazoa</taxon>
        <taxon>Ecdysozoa</taxon>
        <taxon>Nematoda</taxon>
        <taxon>Chromadorea</taxon>
        <taxon>Rhabditida</taxon>
        <taxon>Rhabditina</taxon>
        <taxon>Rhabditomorpha</taxon>
        <taxon>Strongyloidea</taxon>
        <taxon>Strongylidae</taxon>
        <taxon>Cylicostephanus</taxon>
    </lineage>
</organism>
<feature type="compositionally biased region" description="Basic and acidic residues" evidence="1">
    <location>
        <begin position="7"/>
        <end position="20"/>
    </location>
</feature>
<dbReference type="Proteomes" id="UP000271889">
    <property type="component" value="Unassembled WGS sequence"/>
</dbReference>
<protein>
    <submittedName>
        <fullName evidence="2">Uncharacterized protein</fullName>
    </submittedName>
</protein>
<accession>A0A3P6T2V8</accession>
<dbReference type="AlphaFoldDB" id="A0A3P6T2V8"/>
<proteinExistence type="predicted"/>
<dbReference type="EMBL" id="UYRV01028306">
    <property type="protein sequence ID" value="VDK82232.1"/>
    <property type="molecule type" value="Genomic_DNA"/>
</dbReference>
<keyword evidence="3" id="KW-1185">Reference proteome</keyword>
<evidence type="ECO:0000313" key="2">
    <source>
        <dbReference type="EMBL" id="VDK82232.1"/>
    </source>
</evidence>
<name>A0A3P6T2V8_CYLGO</name>
<sequence length="188" mass="21295">MEQYEDGEGRKVQEEKKQSWRESYSNSHERNSLEGSFEAMSRWESAVAPPPMLLQLRMPALIMCPKHETKTGIRRQKSVAMKLWQKLANIVPKALLVHVEQYLPKCGNEPSRSATRLLGGSLAETTSVTHDLFAFGWLFPLERMSLLRCRSGNTATPVPEKHCGAVRELSPCMRERHSMGAELGMKGR</sequence>
<gene>
    <name evidence="2" type="ORF">CGOC_LOCUS7933</name>
</gene>
<evidence type="ECO:0000313" key="3">
    <source>
        <dbReference type="Proteomes" id="UP000271889"/>
    </source>
</evidence>